<keyword evidence="1" id="KW-0732">Signal</keyword>
<accession>A0A131YDB5</accession>
<feature type="signal peptide" evidence="1">
    <location>
        <begin position="1"/>
        <end position="20"/>
    </location>
</feature>
<organism evidence="2">
    <name type="scientific">Rhipicephalus appendiculatus</name>
    <name type="common">Brown ear tick</name>
    <dbReference type="NCBI Taxonomy" id="34631"/>
    <lineage>
        <taxon>Eukaryota</taxon>
        <taxon>Metazoa</taxon>
        <taxon>Ecdysozoa</taxon>
        <taxon>Arthropoda</taxon>
        <taxon>Chelicerata</taxon>
        <taxon>Arachnida</taxon>
        <taxon>Acari</taxon>
        <taxon>Parasitiformes</taxon>
        <taxon>Ixodida</taxon>
        <taxon>Ixodoidea</taxon>
        <taxon>Ixodidae</taxon>
        <taxon>Rhipicephalinae</taxon>
        <taxon>Rhipicephalus</taxon>
        <taxon>Rhipicephalus</taxon>
    </lineage>
</organism>
<dbReference type="AlphaFoldDB" id="A0A131YDB5"/>
<feature type="chain" id="PRO_5007284765" description="Secreted protein" evidence="1">
    <location>
        <begin position="21"/>
        <end position="81"/>
    </location>
</feature>
<protein>
    <recommendedName>
        <fullName evidence="3">Secreted protein</fullName>
    </recommendedName>
</protein>
<evidence type="ECO:0000313" key="2">
    <source>
        <dbReference type="EMBL" id="JAP76450.1"/>
    </source>
</evidence>
<reference evidence="2" key="1">
    <citation type="journal article" date="2016" name="Ticks Tick Borne Dis.">
        <title>De novo assembly and annotation of the salivary gland transcriptome of Rhipicephalus appendiculatus male and female ticks during blood feeding.</title>
        <authorList>
            <person name="de Castro M.H."/>
            <person name="de Klerk D."/>
            <person name="Pienaar R."/>
            <person name="Latif A.A."/>
            <person name="Rees D.J."/>
            <person name="Mans B.J."/>
        </authorList>
    </citation>
    <scope>NUCLEOTIDE SEQUENCE</scope>
    <source>
        <tissue evidence="2">Salivary glands</tissue>
    </source>
</reference>
<sequence length="81" mass="8810">MVNSIGRFGALAVAVFLLHAEQVCYIGRLRALPVCFIGRSRTAPLPDPLHGAAVSTSQKSGRFDRKFHVPRACAKHGIPRD</sequence>
<evidence type="ECO:0008006" key="3">
    <source>
        <dbReference type="Google" id="ProtNLM"/>
    </source>
</evidence>
<evidence type="ECO:0000256" key="1">
    <source>
        <dbReference type="SAM" id="SignalP"/>
    </source>
</evidence>
<dbReference type="EMBL" id="GEDV01012107">
    <property type="protein sequence ID" value="JAP76450.1"/>
    <property type="molecule type" value="Transcribed_RNA"/>
</dbReference>
<name>A0A131YDB5_RHIAP</name>
<proteinExistence type="predicted"/>